<reference evidence="1 2" key="1">
    <citation type="submission" date="2018-05" db="EMBL/GenBank/DDBJ databases">
        <title>Complete Genome Sequence of the Nonylphenol-Degrading Bacterium Sphingobium amiense DSM 16289T.</title>
        <authorList>
            <person name="Ootsuka M."/>
            <person name="Nishizawa T."/>
            <person name="Ohta H."/>
        </authorList>
    </citation>
    <scope>NUCLEOTIDE SEQUENCE [LARGE SCALE GENOMIC DNA]</scope>
    <source>
        <strain evidence="1 2">DSM 16289</strain>
    </source>
</reference>
<dbReference type="Proteomes" id="UP000279959">
    <property type="component" value="Chromosome"/>
</dbReference>
<evidence type="ECO:0000313" key="1">
    <source>
        <dbReference type="EMBL" id="BBD96982.1"/>
    </source>
</evidence>
<dbReference type="EMBL" id="AP018664">
    <property type="protein sequence ID" value="BBD96982.1"/>
    <property type="molecule type" value="Genomic_DNA"/>
</dbReference>
<organism evidence="1 2">
    <name type="scientific">Sphingobium amiense</name>
    <dbReference type="NCBI Taxonomy" id="135719"/>
    <lineage>
        <taxon>Bacteria</taxon>
        <taxon>Pseudomonadati</taxon>
        <taxon>Pseudomonadota</taxon>
        <taxon>Alphaproteobacteria</taxon>
        <taxon>Sphingomonadales</taxon>
        <taxon>Sphingomonadaceae</taxon>
        <taxon>Sphingobium</taxon>
    </lineage>
</organism>
<proteinExistence type="predicted"/>
<dbReference type="RefSeq" id="WP_066697857.1">
    <property type="nucleotide sequence ID" value="NZ_AP018664.1"/>
</dbReference>
<protein>
    <recommendedName>
        <fullName evidence="3">ThuA-like domain-containing protein</fullName>
    </recommendedName>
</protein>
<accession>A0A494W9B3</accession>
<keyword evidence="2" id="KW-1185">Reference proteome</keyword>
<name>A0A494W9B3_9SPHN</name>
<dbReference type="KEGG" id="sami:SAMIE_1004830"/>
<evidence type="ECO:0000313" key="2">
    <source>
        <dbReference type="Proteomes" id="UP000279959"/>
    </source>
</evidence>
<dbReference type="AlphaFoldDB" id="A0A494W9B3"/>
<gene>
    <name evidence="1" type="ORF">SAMIE_1004830</name>
</gene>
<sequence>MSAPIRILLQTSIVPTENDWHIGRFSRLADLLAGERDRNGDPVFLVAARDRDPLGSADPVLSTLDTSPFDELWLFAVDTGEGLDDADRAGIDRFRRRGGGLMLTRDHMDLGCSICALPGVGAAHLFHTHNVDPGRPVAEPDDKGTPEILWPNFHSGLNGDFQEIEPSEPVHPILSGGRANSDIIRYLPAHPHEGAVASPAGDRSARVIATGTSKTTGNRFNVAVAFEASSHGGRAVAQSTFHHFADYNWDPASGAPDFVSEPPGSSILEHPTALAATHAYARNLALWLAGRLSPV</sequence>
<evidence type="ECO:0008006" key="3">
    <source>
        <dbReference type="Google" id="ProtNLM"/>
    </source>
</evidence>